<gene>
    <name evidence="1" type="ORF">HJTV-2_gp101</name>
</gene>
<keyword evidence="2" id="KW-1185">Reference proteome</keyword>
<evidence type="ECO:0000313" key="1">
    <source>
        <dbReference type="EMBL" id="UBF21721.1"/>
    </source>
</evidence>
<reference evidence="1 2" key="1">
    <citation type="submission" date="2021-05" db="EMBL/GenBank/DDBJ databases">
        <title>Diversity, taxonomy and evolution of archaeal viruses of the class Caudoviricetes.</title>
        <authorList>
            <person name="Liu Y."/>
            <person name="Demina T.A."/>
            <person name="Roux S."/>
            <person name="Aiewsakun P."/>
            <person name="Kazlauskas D."/>
            <person name="Simmonds P."/>
            <person name="Prangishvili D."/>
            <person name="Oksanen H.M."/>
            <person name="Krupovic M."/>
        </authorList>
    </citation>
    <scope>NUCLEOTIDE SEQUENCE [LARGE SCALE GENOMIC DNA]</scope>
    <source>
        <strain evidence="1">HJTV-2/27</strain>
    </source>
</reference>
<evidence type="ECO:0000313" key="2">
    <source>
        <dbReference type="Proteomes" id="UP000827376"/>
    </source>
</evidence>
<protein>
    <submittedName>
        <fullName evidence="1">Uncharacterized protein</fullName>
    </submittedName>
</protein>
<dbReference type="EMBL" id="MZ334513">
    <property type="protein sequence ID" value="UBF21721.1"/>
    <property type="molecule type" value="Genomic_DNA"/>
</dbReference>
<proteinExistence type="predicted"/>
<name>A0AAE8XWD6_9CAUD</name>
<sequence>MAVKTDTTGNHVGPDLTKYDWEYVPISGATGGYDFRLVNYEKCVEVEVYPENDDPDEGYNIVVREFEIVNEGTPDEYIEDGYPVFPQQTGPYFMEMMSALGTAITWVSENRE</sequence>
<organism evidence="1 2">
    <name type="scientific">Haloarcula virus HJTV-2</name>
    <dbReference type="NCBI Taxonomy" id="2877986"/>
    <lineage>
        <taxon>Viruses</taxon>
        <taxon>Duplodnaviria</taxon>
        <taxon>Heunggongvirae</taxon>
        <taxon>Uroviricota</taxon>
        <taxon>Caudoviricetes</taxon>
        <taxon>Thumleimavirales</taxon>
        <taxon>Hafunaviridae</taxon>
        <taxon>Haloferacalesvirus</taxon>
        <taxon>Haloferacalesvirus thailandense</taxon>
        <taxon>Haloferacalesvirus HJTV2</taxon>
    </lineage>
</organism>
<dbReference type="Proteomes" id="UP000827376">
    <property type="component" value="Segment"/>
</dbReference>
<accession>A0AAE8XWD6</accession>